<dbReference type="SMART" id="SM00481">
    <property type="entry name" value="POLIIIAc"/>
    <property type="match status" value="1"/>
</dbReference>
<gene>
    <name evidence="2" type="ORF">EJ419_01955</name>
</gene>
<evidence type="ECO:0000313" key="2">
    <source>
        <dbReference type="EMBL" id="TCD54720.1"/>
    </source>
</evidence>
<organism evidence="2 3">
    <name type="scientific">Alloscardovia theropitheci</name>
    <dbReference type="NCBI Taxonomy" id="2496842"/>
    <lineage>
        <taxon>Bacteria</taxon>
        <taxon>Bacillati</taxon>
        <taxon>Actinomycetota</taxon>
        <taxon>Actinomycetes</taxon>
        <taxon>Bifidobacteriales</taxon>
        <taxon>Bifidobacteriaceae</taxon>
        <taxon>Alloscardovia</taxon>
    </lineage>
</organism>
<dbReference type="PANTHER" id="PTHR42924:SF3">
    <property type="entry name" value="POLYMERASE_HISTIDINOL PHOSPHATASE N-TERMINAL DOMAIN-CONTAINING PROTEIN"/>
    <property type="match status" value="1"/>
</dbReference>
<dbReference type="InterPro" id="IPR052018">
    <property type="entry name" value="PHP_domain"/>
</dbReference>
<sequence length="288" mass="31930">MKGWDLHCHTVFSDGTYSPTELVRIAKKEGLQGIAISDHDTIAGWDEAKKAAIVEDFPVIRGTEITSQHDDKNRHVSVHVLSYLYDCEDEHVLNLYAQMRKRRLERAQLMVEKLSQDFPITWESVLEQVHEGDKTTVGRPHIADALVAAGIYENRSLAFAGAISAKSPYYIPVLSPNVADVITALKNAGGVVVLAHSGATSRNRQLLSDNDIEFFAKECGLDGLEIFHRDNSAEQRARLSTLADRLGLLKTGGSDWHGLGKPNKLGENTTDNETAMEIIHRGRIRLLP</sequence>
<dbReference type="AlphaFoldDB" id="A0A4R0QY94"/>
<dbReference type="RefSeq" id="WP_131283247.1">
    <property type="nucleotide sequence ID" value="NZ_RXLP01000005.1"/>
</dbReference>
<dbReference type="Gene3D" id="1.10.150.650">
    <property type="match status" value="1"/>
</dbReference>
<name>A0A4R0QY94_9BIFI</name>
<dbReference type="PANTHER" id="PTHR42924">
    <property type="entry name" value="EXONUCLEASE"/>
    <property type="match status" value="1"/>
</dbReference>
<dbReference type="Pfam" id="PF02811">
    <property type="entry name" value="PHP"/>
    <property type="match status" value="1"/>
</dbReference>
<dbReference type="Gene3D" id="3.20.20.140">
    <property type="entry name" value="Metal-dependent hydrolases"/>
    <property type="match status" value="1"/>
</dbReference>
<feature type="domain" description="Polymerase/histidinol phosphatase N-terminal" evidence="1">
    <location>
        <begin position="4"/>
        <end position="69"/>
    </location>
</feature>
<dbReference type="EMBL" id="RXLP01000005">
    <property type="protein sequence ID" value="TCD54720.1"/>
    <property type="molecule type" value="Genomic_DNA"/>
</dbReference>
<accession>A0A4R0QY94</accession>
<dbReference type="CDD" id="cd07438">
    <property type="entry name" value="PHP_HisPPase_AMP"/>
    <property type="match status" value="1"/>
</dbReference>
<comment type="caution">
    <text evidence="2">The sequence shown here is derived from an EMBL/GenBank/DDBJ whole genome shotgun (WGS) entry which is preliminary data.</text>
</comment>
<proteinExistence type="predicted"/>
<keyword evidence="3" id="KW-1185">Reference proteome</keyword>
<dbReference type="InterPro" id="IPR003141">
    <property type="entry name" value="Pol/His_phosphatase_N"/>
</dbReference>
<dbReference type="InterPro" id="IPR016195">
    <property type="entry name" value="Pol/histidinol_Pase-like"/>
</dbReference>
<dbReference type="SUPFAM" id="SSF89550">
    <property type="entry name" value="PHP domain-like"/>
    <property type="match status" value="1"/>
</dbReference>
<evidence type="ECO:0000259" key="1">
    <source>
        <dbReference type="SMART" id="SM00481"/>
    </source>
</evidence>
<evidence type="ECO:0000313" key="3">
    <source>
        <dbReference type="Proteomes" id="UP000291289"/>
    </source>
</evidence>
<reference evidence="2 3" key="1">
    <citation type="submission" date="2018-12" db="EMBL/GenBank/DDBJ databases">
        <title>Alloscrdovia theropitheci sp. nov: a novel taxon from the feces of the bleeding-herat monkey (Theropithecus geleda).</title>
        <authorList>
            <person name="Modesto M."/>
        </authorList>
    </citation>
    <scope>NUCLEOTIDE SEQUENCE [LARGE SCALE GENOMIC DNA]</scope>
    <source>
        <strain evidence="2 3">GLDI4/2</strain>
    </source>
</reference>
<dbReference type="InterPro" id="IPR004013">
    <property type="entry name" value="PHP_dom"/>
</dbReference>
<dbReference type="OrthoDB" id="9804333at2"/>
<protein>
    <submittedName>
        <fullName evidence="2">PHP domain-containing protein</fullName>
    </submittedName>
</protein>
<dbReference type="GO" id="GO:0004534">
    <property type="term" value="F:5'-3' RNA exonuclease activity"/>
    <property type="evidence" value="ECO:0007669"/>
    <property type="project" value="TreeGrafter"/>
</dbReference>
<dbReference type="Proteomes" id="UP000291289">
    <property type="component" value="Unassembled WGS sequence"/>
</dbReference>
<dbReference type="GO" id="GO:0035312">
    <property type="term" value="F:5'-3' DNA exonuclease activity"/>
    <property type="evidence" value="ECO:0007669"/>
    <property type="project" value="TreeGrafter"/>
</dbReference>